<keyword evidence="1" id="KW-0175">Coiled coil</keyword>
<feature type="coiled-coil region" evidence="1">
    <location>
        <begin position="87"/>
        <end position="114"/>
    </location>
</feature>
<dbReference type="EMBL" id="JBHUPG010000013">
    <property type="protein sequence ID" value="MFD2911830.1"/>
    <property type="molecule type" value="Genomic_DNA"/>
</dbReference>
<organism evidence="2 3">
    <name type="scientific">Jeotgalibacillus terrae</name>
    <dbReference type="NCBI Taxonomy" id="587735"/>
    <lineage>
        <taxon>Bacteria</taxon>
        <taxon>Bacillati</taxon>
        <taxon>Bacillota</taxon>
        <taxon>Bacilli</taxon>
        <taxon>Bacillales</taxon>
        <taxon>Caryophanaceae</taxon>
        <taxon>Jeotgalibacillus</taxon>
    </lineage>
</organism>
<evidence type="ECO:0000313" key="2">
    <source>
        <dbReference type="EMBL" id="MFD2911830.1"/>
    </source>
</evidence>
<gene>
    <name evidence="2" type="ORF">ACFS5P_08085</name>
</gene>
<proteinExistence type="predicted"/>
<evidence type="ECO:0000313" key="3">
    <source>
        <dbReference type="Proteomes" id="UP001597561"/>
    </source>
</evidence>
<sequence>MQPIHLWLSVYDQQNKKPQRTVQPMLPAVILAYQQSISQPDVHADEAYQILTDLLEGDHFLTTITEWEKQNYYSIEERRFGTMVSRLFHLEKKALQTQQELRELKNRIELHMLEEEDLHYLSFSSLINMRHRMFHSDQPWLNAAEQWIHQRKNL</sequence>
<dbReference type="RefSeq" id="WP_204730744.1">
    <property type="nucleotide sequence ID" value="NZ_JAFBDK010000023.1"/>
</dbReference>
<name>A0ABW5ZH17_9BACL</name>
<accession>A0ABW5ZH17</accession>
<reference evidence="3" key="1">
    <citation type="journal article" date="2019" name="Int. J. Syst. Evol. Microbiol.">
        <title>The Global Catalogue of Microorganisms (GCM) 10K type strain sequencing project: providing services to taxonomists for standard genome sequencing and annotation.</title>
        <authorList>
            <consortium name="The Broad Institute Genomics Platform"/>
            <consortium name="The Broad Institute Genome Sequencing Center for Infectious Disease"/>
            <person name="Wu L."/>
            <person name="Ma J."/>
        </authorList>
    </citation>
    <scope>NUCLEOTIDE SEQUENCE [LARGE SCALE GENOMIC DNA]</scope>
    <source>
        <strain evidence="3">KCTC 13528</strain>
    </source>
</reference>
<evidence type="ECO:0000256" key="1">
    <source>
        <dbReference type="SAM" id="Coils"/>
    </source>
</evidence>
<dbReference type="Proteomes" id="UP001597561">
    <property type="component" value="Unassembled WGS sequence"/>
</dbReference>
<keyword evidence="3" id="KW-1185">Reference proteome</keyword>
<protein>
    <submittedName>
        <fullName evidence="2">Uncharacterized protein</fullName>
    </submittedName>
</protein>
<comment type="caution">
    <text evidence="2">The sequence shown here is derived from an EMBL/GenBank/DDBJ whole genome shotgun (WGS) entry which is preliminary data.</text>
</comment>